<feature type="domain" description="Fe-containing alcohol dehydrogenase-like C-terminal" evidence="9">
    <location>
        <begin position="235"/>
        <end position="409"/>
    </location>
</feature>
<dbReference type="CDD" id="cd08190">
    <property type="entry name" value="HOT"/>
    <property type="match status" value="1"/>
</dbReference>
<keyword evidence="5" id="KW-0560">Oxidoreductase</keyword>
<gene>
    <name evidence="10" type="ORF">DM868_07850</name>
</gene>
<dbReference type="AlphaFoldDB" id="A0A4U5JDR9"/>
<dbReference type="EC" id="1.1.99.24" evidence="3"/>
<comment type="caution">
    <text evidence="10">The sequence shown here is derived from an EMBL/GenBank/DDBJ whole genome shotgun (WGS) entry which is preliminary data.</text>
</comment>
<sequence length="410" mass="43404">MFEAETVWEFSMADRVKFGTGAIDELAAELDDLDCSAAMVVTDEGVFAAGIADEVIDALPDDAEHAVFSDVQPDPSVDVYEAAVEFAAEFDPDVIVGVGGGSSLDVAKTTGIVHEHGGDILDYVAPPTGEGKAIPDPGVPTIAVPTTSGTGSETSPVTVISLPDKKLKVGISSRHQYPNLAVIDPALTVSLPPGPTAASGMDALTHAIEAFTTRPYDAKPRPDSPDERPDYDGRNPFTDQLARKAIDLISDNLRRAVNNGEDLEARRNMALASMLAGIAFTNAGVGATHAIAYPVAGEYHTPHGETVATLLPEVMRFNAPSAFERYGEIAELMGENVDGLSRDERADRAAEAVSKLSDDVGIPQGIEAFGVDEDAIEQLAADTMEIQRILVGNPRRVEQTDVEGILRRSL</sequence>
<dbReference type="InterPro" id="IPR001670">
    <property type="entry name" value="ADH_Fe/GldA"/>
</dbReference>
<dbReference type="GO" id="GO:0046872">
    <property type="term" value="F:metal ion binding"/>
    <property type="evidence" value="ECO:0007669"/>
    <property type="project" value="InterPro"/>
</dbReference>
<dbReference type="Gene3D" id="3.40.50.1970">
    <property type="match status" value="1"/>
</dbReference>
<accession>A0A4U5JDR9</accession>
<dbReference type="RefSeq" id="WP_137276307.1">
    <property type="nucleotide sequence ID" value="NZ_QKNX01000002.1"/>
</dbReference>
<dbReference type="InterPro" id="IPR039697">
    <property type="entry name" value="Alcohol_dehydrogenase_Fe"/>
</dbReference>
<keyword evidence="11" id="KW-1185">Reference proteome</keyword>
<name>A0A4U5JDR9_9EURY</name>
<evidence type="ECO:0000256" key="3">
    <source>
        <dbReference type="ARBA" id="ARBA00013182"/>
    </source>
</evidence>
<dbReference type="GO" id="GO:0004022">
    <property type="term" value="F:alcohol dehydrogenase (NAD+) activity"/>
    <property type="evidence" value="ECO:0007669"/>
    <property type="project" value="InterPro"/>
</dbReference>
<dbReference type="PROSITE" id="PS00913">
    <property type="entry name" value="ADH_IRON_1"/>
    <property type="match status" value="1"/>
</dbReference>
<organism evidence="10 11">
    <name type="scientific">Natronomonas salsuginis</name>
    <dbReference type="NCBI Taxonomy" id="2217661"/>
    <lineage>
        <taxon>Archaea</taxon>
        <taxon>Methanobacteriati</taxon>
        <taxon>Methanobacteriota</taxon>
        <taxon>Stenosarchaea group</taxon>
        <taxon>Halobacteria</taxon>
        <taxon>Halobacteriales</taxon>
        <taxon>Natronomonadaceae</taxon>
        <taxon>Natronomonas</taxon>
    </lineage>
</organism>
<dbReference type="FunFam" id="3.40.50.1970:FF:000003">
    <property type="entry name" value="Alcohol dehydrogenase, iron-containing"/>
    <property type="match status" value="1"/>
</dbReference>
<dbReference type="EMBL" id="QKNX01000002">
    <property type="protein sequence ID" value="TKR26391.1"/>
    <property type="molecule type" value="Genomic_DNA"/>
</dbReference>
<feature type="compositionally biased region" description="Basic and acidic residues" evidence="7">
    <location>
        <begin position="216"/>
        <end position="233"/>
    </location>
</feature>
<dbReference type="GO" id="GO:0047988">
    <property type="term" value="F:hydroxyacid-oxoacid transhydrogenase activity"/>
    <property type="evidence" value="ECO:0007669"/>
    <property type="project" value="UniProtKB-EC"/>
</dbReference>
<comment type="catalytic activity">
    <reaction evidence="1">
        <text>(S)-3-hydroxybutanoate + 2-oxoglutarate = (R)-2-hydroxyglutarate + acetoacetate</text>
        <dbReference type="Rhea" id="RHEA:23048"/>
        <dbReference type="ChEBI" id="CHEBI:11047"/>
        <dbReference type="ChEBI" id="CHEBI:13705"/>
        <dbReference type="ChEBI" id="CHEBI:15801"/>
        <dbReference type="ChEBI" id="CHEBI:16810"/>
        <dbReference type="EC" id="1.1.99.24"/>
    </reaction>
</comment>
<dbReference type="OrthoDB" id="57329at2157"/>
<evidence type="ECO:0000256" key="4">
    <source>
        <dbReference type="ARBA" id="ARBA00022946"/>
    </source>
</evidence>
<evidence type="ECO:0000313" key="10">
    <source>
        <dbReference type="EMBL" id="TKR26391.1"/>
    </source>
</evidence>
<comment type="similarity">
    <text evidence="2">Belongs to the iron-containing alcohol dehydrogenase family. Hydroxyacid-oxoacid transhydrogenase subfamily.</text>
</comment>
<dbReference type="Pfam" id="PF00465">
    <property type="entry name" value="Fe-ADH"/>
    <property type="match status" value="1"/>
</dbReference>
<evidence type="ECO:0000256" key="6">
    <source>
        <dbReference type="ARBA" id="ARBA00049496"/>
    </source>
</evidence>
<evidence type="ECO:0000259" key="8">
    <source>
        <dbReference type="Pfam" id="PF00465"/>
    </source>
</evidence>
<evidence type="ECO:0000313" key="11">
    <source>
        <dbReference type="Proteomes" id="UP000308037"/>
    </source>
</evidence>
<comment type="catalytic activity">
    <reaction evidence="6">
        <text>4-hydroxybutanoate + 2-oxoglutarate = (R)-2-hydroxyglutarate + succinate semialdehyde</text>
        <dbReference type="Rhea" id="RHEA:24734"/>
        <dbReference type="ChEBI" id="CHEBI:15801"/>
        <dbReference type="ChEBI" id="CHEBI:16724"/>
        <dbReference type="ChEBI" id="CHEBI:16810"/>
        <dbReference type="ChEBI" id="CHEBI:57706"/>
        <dbReference type="EC" id="1.1.99.24"/>
    </reaction>
</comment>
<evidence type="ECO:0000256" key="1">
    <source>
        <dbReference type="ARBA" id="ARBA00000813"/>
    </source>
</evidence>
<evidence type="ECO:0000259" key="9">
    <source>
        <dbReference type="Pfam" id="PF25137"/>
    </source>
</evidence>
<dbReference type="PROSITE" id="PS00060">
    <property type="entry name" value="ADH_IRON_2"/>
    <property type="match status" value="1"/>
</dbReference>
<dbReference type="Pfam" id="PF25137">
    <property type="entry name" value="ADH_Fe_C"/>
    <property type="match status" value="1"/>
</dbReference>
<reference evidence="10 11" key="1">
    <citation type="submission" date="2019-04" db="EMBL/GenBank/DDBJ databases">
        <title>Natronomonas sp. F20-122 a newhaloarchaeon isolated from a saline saltern of Isla Bacuta, Huelva, Spain.</title>
        <authorList>
            <person name="Duran-Viseras A."/>
            <person name="Sanchez-Porro C."/>
            <person name="Ventosa A."/>
        </authorList>
    </citation>
    <scope>NUCLEOTIDE SEQUENCE [LARGE SCALE GENOMIC DNA]</scope>
    <source>
        <strain evidence="10 11">F20-122</strain>
    </source>
</reference>
<dbReference type="InterPro" id="IPR042157">
    <property type="entry name" value="HOT"/>
</dbReference>
<protein>
    <recommendedName>
        <fullName evidence="3">hydroxyacid-oxoacid transhydrogenase</fullName>
        <ecNumber evidence="3">1.1.99.24</ecNumber>
    </recommendedName>
</protein>
<dbReference type="InterPro" id="IPR056798">
    <property type="entry name" value="ADH_Fe_C"/>
</dbReference>
<evidence type="ECO:0000256" key="7">
    <source>
        <dbReference type="SAM" id="MobiDB-lite"/>
    </source>
</evidence>
<dbReference type="FunFam" id="1.20.1090.10:FF:000001">
    <property type="entry name" value="Aldehyde-alcohol dehydrogenase"/>
    <property type="match status" value="1"/>
</dbReference>
<dbReference type="PANTHER" id="PTHR11496">
    <property type="entry name" value="ALCOHOL DEHYDROGENASE"/>
    <property type="match status" value="1"/>
</dbReference>
<feature type="region of interest" description="Disordered" evidence="7">
    <location>
        <begin position="212"/>
        <end position="237"/>
    </location>
</feature>
<evidence type="ECO:0000256" key="2">
    <source>
        <dbReference type="ARBA" id="ARBA00010005"/>
    </source>
</evidence>
<keyword evidence="4" id="KW-0809">Transit peptide</keyword>
<proteinExistence type="inferred from homology"/>
<dbReference type="Gene3D" id="1.20.1090.10">
    <property type="entry name" value="Dehydroquinate synthase-like - alpha domain"/>
    <property type="match status" value="1"/>
</dbReference>
<dbReference type="PANTHER" id="PTHR11496:SF83">
    <property type="entry name" value="HYDROXYACID-OXOACID TRANSHYDROGENASE, MITOCHONDRIAL"/>
    <property type="match status" value="1"/>
</dbReference>
<feature type="domain" description="Alcohol dehydrogenase iron-type/glycerol dehydrogenase GldA" evidence="8">
    <location>
        <begin position="15"/>
        <end position="185"/>
    </location>
</feature>
<dbReference type="Proteomes" id="UP000308037">
    <property type="component" value="Unassembled WGS sequence"/>
</dbReference>
<dbReference type="InterPro" id="IPR018211">
    <property type="entry name" value="ADH_Fe_CS"/>
</dbReference>
<dbReference type="SUPFAM" id="SSF56796">
    <property type="entry name" value="Dehydroquinate synthase-like"/>
    <property type="match status" value="1"/>
</dbReference>
<evidence type="ECO:0000256" key="5">
    <source>
        <dbReference type="ARBA" id="ARBA00023002"/>
    </source>
</evidence>